<dbReference type="InterPro" id="IPR038152">
    <property type="entry name" value="Carbam_trans_C_sf"/>
</dbReference>
<accession>A0A4U8YPE0</accession>
<evidence type="ECO:0000259" key="2">
    <source>
        <dbReference type="Pfam" id="PF02543"/>
    </source>
</evidence>
<dbReference type="InterPro" id="IPR043129">
    <property type="entry name" value="ATPase_NBD"/>
</dbReference>
<evidence type="ECO:0000256" key="1">
    <source>
        <dbReference type="ARBA" id="ARBA00006129"/>
    </source>
</evidence>
<proteinExistence type="inferred from homology"/>
<feature type="domain" description="Carbamoyltransferase C-terminal" evidence="3">
    <location>
        <begin position="398"/>
        <end position="567"/>
    </location>
</feature>
<dbReference type="CDD" id="cd24033">
    <property type="entry name" value="ASKHA_NBD_NodU_CmcH-like_N"/>
    <property type="match status" value="1"/>
</dbReference>
<evidence type="ECO:0000313" key="5">
    <source>
        <dbReference type="Proteomes" id="UP000507962"/>
    </source>
</evidence>
<sequence length="569" mass="62834">MPYYIGLANTCHDPAVAVVSPEGDLVFAQALERYFQQKRAWDLPPDHGGYLRDVLRAHCAPREGVVVATCWRTPGLLGKPFDAPPSLSPGNRQGESLLRESDGQWLMWSQKKAYEGCGTHLSYLLSHYFDCDKIEIRSYDHHLTHAANACFTSPFNRALCVIADGEGEIGSVSSYLYDQEALTPLGRSWGPGSLGAYYAKLTEWCGFDWRKGEEGKVMGLAAYGQHRAQLEKELASLVRYDNGQLLQGRKRDLAQVLRRLEGGGGFTREDMACTGQQVFEERMLALLQGVYHRGGSTNLVLGGGCALNSSFNGKILRKTGFEAVHVPCSPADDGNAAGAAMLAFMSDRREHKAQINHGPWASPYLGSEMDPKAMTRLTRSFPPGRISHHPGTIHEKAAQRLSRGQILGWVQGRAEYGPRALGNRSILADPRNGTLKDRINREVKFREDFRPFAPAVLASETHRWFQFGMESPYMSFTLPFQSSKVDDVPAVVHKDGTGRLQTVHGEANPAFHGLITHFHQLTGIPLVLNTSMNIMGKPLVHSLEDAVGLFFTTGLDALVIGDYLIRKEA</sequence>
<dbReference type="InterPro" id="IPR003696">
    <property type="entry name" value="Carbtransf_dom"/>
</dbReference>
<dbReference type="InterPro" id="IPR031730">
    <property type="entry name" value="Carbam_trans_C"/>
</dbReference>
<organism evidence="4 5">
    <name type="scientific">Desulfoluna butyratoxydans</name>
    <dbReference type="NCBI Taxonomy" id="231438"/>
    <lineage>
        <taxon>Bacteria</taxon>
        <taxon>Pseudomonadati</taxon>
        <taxon>Thermodesulfobacteriota</taxon>
        <taxon>Desulfobacteria</taxon>
        <taxon>Desulfobacterales</taxon>
        <taxon>Desulfolunaceae</taxon>
        <taxon>Desulfoluna</taxon>
    </lineage>
</organism>
<name>A0A4U8YPE0_9BACT</name>
<dbReference type="EMBL" id="CAADHO010000007">
    <property type="protein sequence ID" value="VFQ46095.1"/>
    <property type="molecule type" value="Genomic_DNA"/>
</dbReference>
<dbReference type="PANTHER" id="PTHR34847:SF1">
    <property type="entry name" value="NODULATION PROTEIN U"/>
    <property type="match status" value="1"/>
</dbReference>
<dbReference type="Gene3D" id="3.90.870.20">
    <property type="entry name" value="Carbamoyltransferase, C-terminal domain"/>
    <property type="match status" value="1"/>
</dbReference>
<dbReference type="Gene3D" id="3.30.420.40">
    <property type="match status" value="2"/>
</dbReference>
<dbReference type="InterPro" id="IPR051338">
    <property type="entry name" value="NodU/CmcH_Carbamoyltrnsfr"/>
</dbReference>
<keyword evidence="5" id="KW-1185">Reference proteome</keyword>
<dbReference type="AlphaFoldDB" id="A0A4U8YPE0"/>
<gene>
    <name evidence="4" type="ORF">MSL71_37580</name>
</gene>
<evidence type="ECO:0000259" key="3">
    <source>
        <dbReference type="Pfam" id="PF16861"/>
    </source>
</evidence>
<dbReference type="Pfam" id="PF16861">
    <property type="entry name" value="Carbam_trans_C"/>
    <property type="match status" value="1"/>
</dbReference>
<dbReference type="PANTHER" id="PTHR34847">
    <property type="entry name" value="NODULATION PROTEIN U"/>
    <property type="match status" value="1"/>
</dbReference>
<dbReference type="Proteomes" id="UP000507962">
    <property type="component" value="Unassembled WGS sequence"/>
</dbReference>
<dbReference type="Pfam" id="PF02543">
    <property type="entry name" value="Carbam_trans_N"/>
    <property type="match status" value="1"/>
</dbReference>
<feature type="domain" description="Carbamoyltransferase" evidence="2">
    <location>
        <begin position="130"/>
        <end position="341"/>
    </location>
</feature>
<evidence type="ECO:0000313" key="4">
    <source>
        <dbReference type="EMBL" id="VFQ46095.1"/>
    </source>
</evidence>
<keyword evidence="4" id="KW-0808">Transferase</keyword>
<comment type="similarity">
    <text evidence="1">Belongs to the NodU/CmcH family.</text>
</comment>
<dbReference type="SUPFAM" id="SSF53067">
    <property type="entry name" value="Actin-like ATPase domain"/>
    <property type="match status" value="1"/>
</dbReference>
<dbReference type="GO" id="GO:0016740">
    <property type="term" value="F:transferase activity"/>
    <property type="evidence" value="ECO:0007669"/>
    <property type="project" value="UniProtKB-KW"/>
</dbReference>
<reference evidence="4 5" key="1">
    <citation type="submission" date="2019-03" db="EMBL/GenBank/DDBJ databases">
        <authorList>
            <person name="Nijsse B."/>
        </authorList>
    </citation>
    <scope>NUCLEOTIDE SEQUENCE [LARGE SCALE GENOMIC DNA]</scope>
    <source>
        <strain evidence="4">Desulfoluna butyratoxydans MSL71</strain>
    </source>
</reference>
<dbReference type="RefSeq" id="WP_180143389.1">
    <property type="nucleotide sequence ID" value="NZ_CAADHO010000007.1"/>
</dbReference>
<protein>
    <submittedName>
        <fullName evidence="4">Carbamoyltransferase</fullName>
    </submittedName>
</protein>